<dbReference type="Proteomes" id="UP000234331">
    <property type="component" value="Unassembled WGS sequence"/>
</dbReference>
<dbReference type="InterPro" id="IPR035897">
    <property type="entry name" value="Toll_tir_struct_dom_sf"/>
</dbReference>
<reference evidence="2 3" key="1">
    <citation type="submission" date="2017-06" db="EMBL/GenBank/DDBJ databases">
        <authorList>
            <person name="Kim H.J."/>
            <person name="Triplett B.A."/>
        </authorList>
    </citation>
    <scope>NUCLEOTIDE SEQUENCE [LARGE SCALE GENOMIC DNA]</scope>
    <source>
        <strain evidence="2">FRACA_ARgP5</strain>
    </source>
</reference>
<evidence type="ECO:0000313" key="2">
    <source>
        <dbReference type="EMBL" id="SNQ47218.1"/>
    </source>
</evidence>
<dbReference type="RefSeq" id="WP_243407352.1">
    <property type="nucleotide sequence ID" value="NZ_FZMO01000088.1"/>
</dbReference>
<feature type="domain" description="TIR" evidence="1">
    <location>
        <begin position="38"/>
        <end position="158"/>
    </location>
</feature>
<dbReference type="GO" id="GO:0007165">
    <property type="term" value="P:signal transduction"/>
    <property type="evidence" value="ECO:0007669"/>
    <property type="project" value="InterPro"/>
</dbReference>
<name>A0A2I2KNH9_9ACTN</name>
<dbReference type="AlphaFoldDB" id="A0A2I2KNH9"/>
<organism evidence="2 3">
    <name type="scientific">Frankia canadensis</name>
    <dbReference type="NCBI Taxonomy" id="1836972"/>
    <lineage>
        <taxon>Bacteria</taxon>
        <taxon>Bacillati</taxon>
        <taxon>Actinomycetota</taxon>
        <taxon>Actinomycetes</taxon>
        <taxon>Frankiales</taxon>
        <taxon>Frankiaceae</taxon>
        <taxon>Frankia</taxon>
    </lineage>
</organism>
<dbReference type="Pfam" id="PF13676">
    <property type="entry name" value="TIR_2"/>
    <property type="match status" value="1"/>
</dbReference>
<dbReference type="SUPFAM" id="SSF52200">
    <property type="entry name" value="Toll/Interleukin receptor TIR domain"/>
    <property type="match status" value="1"/>
</dbReference>
<dbReference type="Gene3D" id="3.40.50.10140">
    <property type="entry name" value="Toll/interleukin-1 receptor homology (TIR) domain"/>
    <property type="match status" value="1"/>
</dbReference>
<sequence>MRPGITTRYGRHEAHGNAKRACRASDWTEKPGEIMAFVFISHRAADVATAERLGRAVNAVGHAVHLDRWEVRIGDSVPMFMNETLATADFLLLGHSTLGIHAPWVAQEFLPALALELAGRGITLLPAVLSGTEAPMRIGGRPCTDLTVDWDRGVSALLRELG</sequence>
<evidence type="ECO:0000313" key="3">
    <source>
        <dbReference type="Proteomes" id="UP000234331"/>
    </source>
</evidence>
<evidence type="ECO:0000259" key="1">
    <source>
        <dbReference type="Pfam" id="PF13676"/>
    </source>
</evidence>
<accession>A0A2I2KNH9</accession>
<dbReference type="InterPro" id="IPR000157">
    <property type="entry name" value="TIR_dom"/>
</dbReference>
<protein>
    <recommendedName>
        <fullName evidence="1">TIR domain-containing protein</fullName>
    </recommendedName>
</protein>
<gene>
    <name evidence="2" type="ORF">FRACA_1780001</name>
</gene>
<proteinExistence type="predicted"/>
<dbReference type="EMBL" id="FZMO01000088">
    <property type="protein sequence ID" value="SNQ47218.1"/>
    <property type="molecule type" value="Genomic_DNA"/>
</dbReference>
<keyword evidence="3" id="KW-1185">Reference proteome</keyword>